<feature type="coiled-coil region" evidence="1">
    <location>
        <begin position="226"/>
        <end position="253"/>
    </location>
</feature>
<feature type="compositionally biased region" description="Gly residues" evidence="2">
    <location>
        <begin position="331"/>
        <end position="341"/>
    </location>
</feature>
<proteinExistence type="predicted"/>
<gene>
    <name evidence="3" type="ORF">F511_12052</name>
</gene>
<feature type="compositionally biased region" description="Basic and acidic residues" evidence="2">
    <location>
        <begin position="305"/>
        <end position="316"/>
    </location>
</feature>
<feature type="region of interest" description="Disordered" evidence="2">
    <location>
        <begin position="45"/>
        <end position="67"/>
    </location>
</feature>
<protein>
    <submittedName>
        <fullName evidence="3">Kinesin-3</fullName>
    </submittedName>
</protein>
<name>A0A2Z7DF02_9LAMI</name>
<evidence type="ECO:0000313" key="4">
    <source>
        <dbReference type="Proteomes" id="UP000250235"/>
    </source>
</evidence>
<feature type="region of interest" description="Disordered" evidence="2">
    <location>
        <begin position="289"/>
        <end position="341"/>
    </location>
</feature>
<sequence>MAARDRPEKTLEFKKRRCISSSETPHGRFAAARPRVARVLHAVRTRGRPPARAARAGRAAGVRTPPARVQHAVRAPVRNLCVRGGVHLHDQFVQRGLYAHLMSSSSSSSQYENLNPSSHSSSSDSPMHFTANDIPEISSSDDVLPVEETPDAQISLPTIGVPSYTEAFAQLRDTVDEISIEQVQTRFHLDELKAALSKRISNLETEFITASDNQDRTVLVQTSILRKEMQDQKAALSEELADIRQEIQDQKAAIVNDLLEFLVETQENYNTLRAHLAEIIAYINRVRDDKKREVSTSRGPQPPQDRSRPGSRDSGRGRGSSSEPSRKRGSGCIGGGSTSCR</sequence>
<keyword evidence="1" id="KW-0175">Coiled coil</keyword>
<feature type="region of interest" description="Disordered" evidence="2">
    <location>
        <begin position="107"/>
        <end position="138"/>
    </location>
</feature>
<dbReference type="EMBL" id="KQ988425">
    <property type="protein sequence ID" value="KZV55994.1"/>
    <property type="molecule type" value="Genomic_DNA"/>
</dbReference>
<dbReference type="AlphaFoldDB" id="A0A2Z7DF02"/>
<organism evidence="3 4">
    <name type="scientific">Dorcoceras hygrometricum</name>
    <dbReference type="NCBI Taxonomy" id="472368"/>
    <lineage>
        <taxon>Eukaryota</taxon>
        <taxon>Viridiplantae</taxon>
        <taxon>Streptophyta</taxon>
        <taxon>Embryophyta</taxon>
        <taxon>Tracheophyta</taxon>
        <taxon>Spermatophyta</taxon>
        <taxon>Magnoliopsida</taxon>
        <taxon>eudicotyledons</taxon>
        <taxon>Gunneridae</taxon>
        <taxon>Pentapetalae</taxon>
        <taxon>asterids</taxon>
        <taxon>lamiids</taxon>
        <taxon>Lamiales</taxon>
        <taxon>Gesneriaceae</taxon>
        <taxon>Didymocarpoideae</taxon>
        <taxon>Trichosporeae</taxon>
        <taxon>Loxocarpinae</taxon>
        <taxon>Dorcoceras</taxon>
    </lineage>
</organism>
<reference evidence="3 4" key="1">
    <citation type="journal article" date="2015" name="Proc. Natl. Acad. Sci. U.S.A.">
        <title>The resurrection genome of Boea hygrometrica: A blueprint for survival of dehydration.</title>
        <authorList>
            <person name="Xiao L."/>
            <person name="Yang G."/>
            <person name="Zhang L."/>
            <person name="Yang X."/>
            <person name="Zhao S."/>
            <person name="Ji Z."/>
            <person name="Zhou Q."/>
            <person name="Hu M."/>
            <person name="Wang Y."/>
            <person name="Chen M."/>
            <person name="Xu Y."/>
            <person name="Jin H."/>
            <person name="Xiao X."/>
            <person name="Hu G."/>
            <person name="Bao F."/>
            <person name="Hu Y."/>
            <person name="Wan P."/>
            <person name="Li L."/>
            <person name="Deng X."/>
            <person name="Kuang T."/>
            <person name="Xiang C."/>
            <person name="Zhu J.K."/>
            <person name="Oliver M.J."/>
            <person name="He Y."/>
        </authorList>
    </citation>
    <scope>NUCLEOTIDE SEQUENCE [LARGE SCALE GENOMIC DNA]</scope>
    <source>
        <strain evidence="4">cv. XS01</strain>
    </source>
</reference>
<feature type="compositionally biased region" description="Low complexity" evidence="2">
    <location>
        <begin position="50"/>
        <end position="67"/>
    </location>
</feature>
<accession>A0A2Z7DF02</accession>
<evidence type="ECO:0000313" key="3">
    <source>
        <dbReference type="EMBL" id="KZV55994.1"/>
    </source>
</evidence>
<keyword evidence="4" id="KW-1185">Reference proteome</keyword>
<evidence type="ECO:0000256" key="1">
    <source>
        <dbReference type="SAM" id="Coils"/>
    </source>
</evidence>
<evidence type="ECO:0000256" key="2">
    <source>
        <dbReference type="SAM" id="MobiDB-lite"/>
    </source>
</evidence>
<dbReference type="Proteomes" id="UP000250235">
    <property type="component" value="Unassembled WGS sequence"/>
</dbReference>